<dbReference type="PANTHER" id="PTHR30273:SF2">
    <property type="entry name" value="PROTEIN FECR"/>
    <property type="match status" value="1"/>
</dbReference>
<comment type="caution">
    <text evidence="4">The sequence shown here is derived from an EMBL/GenBank/DDBJ whole genome shotgun (WGS) entry which is preliminary data.</text>
</comment>
<dbReference type="GO" id="GO:0016989">
    <property type="term" value="F:sigma factor antagonist activity"/>
    <property type="evidence" value="ECO:0007669"/>
    <property type="project" value="TreeGrafter"/>
</dbReference>
<keyword evidence="1" id="KW-0812">Transmembrane</keyword>
<dbReference type="Gene3D" id="2.60.120.1440">
    <property type="match status" value="1"/>
</dbReference>
<evidence type="ECO:0000313" key="4">
    <source>
        <dbReference type="EMBL" id="RGV33395.1"/>
    </source>
</evidence>
<dbReference type="InterPro" id="IPR032508">
    <property type="entry name" value="FecR_C"/>
</dbReference>
<dbReference type="RefSeq" id="WP_118260607.1">
    <property type="nucleotide sequence ID" value="NZ_CALBWO010000017.1"/>
</dbReference>
<keyword evidence="1" id="KW-1133">Transmembrane helix</keyword>
<dbReference type="PANTHER" id="PTHR30273">
    <property type="entry name" value="PERIPLASMIC SIGNAL SENSOR AND SIGMA FACTOR ACTIVATOR FECR-RELATED"/>
    <property type="match status" value="1"/>
</dbReference>
<evidence type="ECO:0000313" key="5">
    <source>
        <dbReference type="Proteomes" id="UP000283589"/>
    </source>
</evidence>
<feature type="domain" description="Protein FecR C-terminal" evidence="3">
    <location>
        <begin position="315"/>
        <end position="384"/>
    </location>
</feature>
<accession>A0A412WZZ4</accession>
<evidence type="ECO:0000259" key="2">
    <source>
        <dbReference type="Pfam" id="PF04773"/>
    </source>
</evidence>
<evidence type="ECO:0000259" key="3">
    <source>
        <dbReference type="Pfam" id="PF16344"/>
    </source>
</evidence>
<reference evidence="4 5" key="1">
    <citation type="submission" date="2018-08" db="EMBL/GenBank/DDBJ databases">
        <title>A genome reference for cultivated species of the human gut microbiota.</title>
        <authorList>
            <person name="Zou Y."/>
            <person name="Xue W."/>
            <person name="Luo G."/>
        </authorList>
    </citation>
    <scope>NUCLEOTIDE SEQUENCE [LARGE SCALE GENOMIC DNA]</scope>
    <source>
        <strain evidence="4 5">AF14-49</strain>
    </source>
</reference>
<protein>
    <submittedName>
        <fullName evidence="4">DUF4974 domain-containing protein</fullName>
    </submittedName>
</protein>
<gene>
    <name evidence="4" type="ORF">DWW18_10925</name>
</gene>
<dbReference type="STRING" id="1121130.GCA_000519105_02063"/>
<dbReference type="FunFam" id="2.60.120.1440:FF:000001">
    <property type="entry name" value="Putative anti-sigma factor"/>
    <property type="match status" value="1"/>
</dbReference>
<name>A0A412WZZ4_9BACT</name>
<dbReference type="InterPro" id="IPR006860">
    <property type="entry name" value="FecR"/>
</dbReference>
<dbReference type="InterPro" id="IPR012373">
    <property type="entry name" value="Ferrdict_sens_TM"/>
</dbReference>
<dbReference type="Pfam" id="PF04773">
    <property type="entry name" value="FecR"/>
    <property type="match status" value="1"/>
</dbReference>
<organism evidence="4 5">
    <name type="scientific">Butyricimonas virosa</name>
    <dbReference type="NCBI Taxonomy" id="544645"/>
    <lineage>
        <taxon>Bacteria</taxon>
        <taxon>Pseudomonadati</taxon>
        <taxon>Bacteroidota</taxon>
        <taxon>Bacteroidia</taxon>
        <taxon>Bacteroidales</taxon>
        <taxon>Odoribacteraceae</taxon>
        <taxon>Butyricimonas</taxon>
    </lineage>
</organism>
<proteinExistence type="predicted"/>
<evidence type="ECO:0000256" key="1">
    <source>
        <dbReference type="SAM" id="Phobius"/>
    </source>
</evidence>
<dbReference type="Pfam" id="PF16344">
    <property type="entry name" value="FecR_C"/>
    <property type="match status" value="1"/>
</dbReference>
<dbReference type="Proteomes" id="UP000283589">
    <property type="component" value="Unassembled WGS sequence"/>
</dbReference>
<dbReference type="AlphaFoldDB" id="A0A412WZZ4"/>
<keyword evidence="1" id="KW-0472">Membrane</keyword>
<sequence>MTKKYIRIAELIYKDKIGNLTEQEKCELLAWLEESDFNRQIFDELAKGSSLSRSYDEYRNIHREQVWNAIEKQIVPQGRQLSLQWVGYAASVMILVVAGWFIFQMSDNKNVVQEGKKVARITPGTQKAILYLDNGEQVVLADNNTVVVEDSLSGRIEQVDKSLVYQTESTVKEERLNVLEIPNGGEFQVTLADGTKVCLNAGTKLTYPIAFVGKERRVRLEGEGYFEVKRDENKPFIVEINGMEVKVLGTSFNLRSFAADNRSTATLISGKIEVKTSSRRVELSPNQQADLWVGENKLDVREVDAAVYSAWTKGRFVFRRERLETILDDVSRWYNVTVFYEQSSAKDILFSGIMERYADISKTLEMLEKTGKVSFIIDEQKIIVRAK</sequence>
<feature type="domain" description="FecR protein" evidence="2">
    <location>
        <begin position="179"/>
        <end position="273"/>
    </location>
</feature>
<feature type="transmembrane region" description="Helical" evidence="1">
    <location>
        <begin position="85"/>
        <end position="103"/>
    </location>
</feature>
<dbReference type="Gene3D" id="3.55.50.30">
    <property type="match status" value="1"/>
</dbReference>
<dbReference type="EMBL" id="QRZA01000013">
    <property type="protein sequence ID" value="RGV33395.1"/>
    <property type="molecule type" value="Genomic_DNA"/>
</dbReference>